<dbReference type="Proteomes" id="UP000182762">
    <property type="component" value="Unassembled WGS sequence"/>
</dbReference>
<dbReference type="GeneID" id="93710970"/>
<dbReference type="InterPro" id="IPR036866">
    <property type="entry name" value="RibonucZ/Hydroxyglut_hydro"/>
</dbReference>
<evidence type="ECO:0000313" key="2">
    <source>
        <dbReference type="EMBL" id="SFQ61162.1"/>
    </source>
</evidence>
<dbReference type="SMART" id="SM00849">
    <property type="entry name" value="Lactamase_B"/>
    <property type="match status" value="1"/>
</dbReference>
<dbReference type="InterPro" id="IPR001279">
    <property type="entry name" value="Metallo-B-lactamas"/>
</dbReference>
<comment type="caution">
    <text evidence="2">The sequence shown here is derived from an EMBL/GenBank/DDBJ whole genome shotgun (WGS) entry which is preliminary data.</text>
</comment>
<evidence type="ECO:0000259" key="1">
    <source>
        <dbReference type="SMART" id="SM00849"/>
    </source>
</evidence>
<accession>A0A1I5ZXQ4</accession>
<keyword evidence="3" id="KW-1185">Reference proteome</keyword>
<dbReference type="SUPFAM" id="SSF56281">
    <property type="entry name" value="Metallo-hydrolase/oxidoreductase"/>
    <property type="match status" value="1"/>
</dbReference>
<name>A0A1I5ZXQ4_9BACI</name>
<dbReference type="RefSeq" id="WP_061804729.1">
    <property type="nucleotide sequence ID" value="NZ_FOXX01000005.1"/>
</dbReference>
<organism evidence="2 3">
    <name type="scientific">Priestia endophytica DSM 13796</name>
    <dbReference type="NCBI Taxonomy" id="1121089"/>
    <lineage>
        <taxon>Bacteria</taxon>
        <taxon>Bacillati</taxon>
        <taxon>Bacillota</taxon>
        <taxon>Bacilli</taxon>
        <taxon>Bacillales</taxon>
        <taxon>Bacillaceae</taxon>
        <taxon>Priestia</taxon>
    </lineage>
</organism>
<sequence length="269" mass="30902">MFYICTTCGVQYDSSFQHPKKCVICNDERQYVNPNGQSWTTLEELKDSSYRNIFSQAEEGLYSIKTSPTFAIGQTAYLLQGTEVNILWDCISYLDEDTIEYIKSLGGIHAIALSHPHYYSTQVEWAEAFNVPLYIHRDDKQWVMRDSEHIVFWEGSMLKISQDITLYRLGGHFKGGAVLHWGNEDGVLLTGDIVQVVADQHWVSFMYSYPNLIPLPASKVSEMVEQLKPLHFDRLYNAFHRSVKEDANRAVQRSAERYIKALDGSLLNI</sequence>
<protein>
    <recommendedName>
        <fullName evidence="1">Metallo-beta-lactamase domain-containing protein</fullName>
    </recommendedName>
</protein>
<dbReference type="PANTHER" id="PTHR36839:SF1">
    <property type="entry name" value="METALLO-BETA-LACTAMASE FAMILY PROTEIN (AFU_ORTHOLOGUE AFUA_5G12770)"/>
    <property type="match status" value="1"/>
</dbReference>
<dbReference type="EMBL" id="FOXX01000005">
    <property type="protein sequence ID" value="SFQ61162.1"/>
    <property type="molecule type" value="Genomic_DNA"/>
</dbReference>
<gene>
    <name evidence="2" type="ORF">SAMN02745910_02318</name>
</gene>
<evidence type="ECO:0000313" key="3">
    <source>
        <dbReference type="Proteomes" id="UP000182762"/>
    </source>
</evidence>
<dbReference type="Gene3D" id="3.60.15.10">
    <property type="entry name" value="Ribonuclease Z/Hydroxyacylglutathione hydrolase-like"/>
    <property type="match status" value="1"/>
</dbReference>
<reference evidence="2 3" key="1">
    <citation type="submission" date="2016-10" db="EMBL/GenBank/DDBJ databases">
        <authorList>
            <person name="Varghese N."/>
            <person name="Submissions S."/>
        </authorList>
    </citation>
    <scope>NUCLEOTIDE SEQUENCE [LARGE SCALE GENOMIC DNA]</scope>
    <source>
        <strain evidence="2 3">DSM 13796</strain>
    </source>
</reference>
<proteinExistence type="predicted"/>
<dbReference type="PANTHER" id="PTHR36839">
    <property type="entry name" value="METALLO-BETA-LACTAMASE FAMILY PROTEIN (AFU_ORTHOLOGUE AFUA_5G12770)"/>
    <property type="match status" value="1"/>
</dbReference>
<feature type="domain" description="Metallo-beta-lactamase" evidence="1">
    <location>
        <begin position="73"/>
        <end position="240"/>
    </location>
</feature>